<gene>
    <name evidence="5" type="ORF">QE405_001228</name>
</gene>
<dbReference type="PANTHER" id="PTHR31302:SF31">
    <property type="entry name" value="PHOSPHODIESTERASE YAEI"/>
    <property type="match status" value="1"/>
</dbReference>
<dbReference type="GO" id="GO:0016020">
    <property type="term" value="C:membrane"/>
    <property type="evidence" value="ECO:0007669"/>
    <property type="project" value="GOC"/>
</dbReference>
<dbReference type="GO" id="GO:0046872">
    <property type="term" value="F:metal ion binding"/>
    <property type="evidence" value="ECO:0007669"/>
    <property type="project" value="UniProtKB-KW"/>
</dbReference>
<evidence type="ECO:0000256" key="2">
    <source>
        <dbReference type="ARBA" id="ARBA00022801"/>
    </source>
</evidence>
<protein>
    <submittedName>
        <fullName evidence="5">MPP superfamily phosphohydrolase</fullName>
    </submittedName>
</protein>
<dbReference type="Proteomes" id="UP001239215">
    <property type="component" value="Unassembled WGS sequence"/>
</dbReference>
<keyword evidence="2" id="KW-0378">Hydrolase</keyword>
<evidence type="ECO:0000259" key="4">
    <source>
        <dbReference type="Pfam" id="PF00149"/>
    </source>
</evidence>
<dbReference type="EMBL" id="JAUTAN010000001">
    <property type="protein sequence ID" value="MDQ1103944.1"/>
    <property type="molecule type" value="Genomic_DNA"/>
</dbReference>
<evidence type="ECO:0000256" key="1">
    <source>
        <dbReference type="ARBA" id="ARBA00022723"/>
    </source>
</evidence>
<feature type="transmembrane region" description="Helical" evidence="3">
    <location>
        <begin position="118"/>
        <end position="136"/>
    </location>
</feature>
<feature type="transmembrane region" description="Helical" evidence="3">
    <location>
        <begin position="86"/>
        <end position="106"/>
    </location>
</feature>
<dbReference type="SUPFAM" id="SSF56300">
    <property type="entry name" value="Metallo-dependent phosphatases"/>
    <property type="match status" value="1"/>
</dbReference>
<dbReference type="InterPro" id="IPR029052">
    <property type="entry name" value="Metallo-depent_PP-like"/>
</dbReference>
<feature type="transmembrane region" description="Helical" evidence="3">
    <location>
        <begin position="46"/>
        <end position="66"/>
    </location>
</feature>
<dbReference type="GO" id="GO:0009245">
    <property type="term" value="P:lipid A biosynthetic process"/>
    <property type="evidence" value="ECO:0007669"/>
    <property type="project" value="TreeGrafter"/>
</dbReference>
<sequence>MIWLGLLLFLALLLGWVVWLVRRLAVAPRWDEVLPAGAARWVRRGAGAVVVVGTVLLVVAEVLQRLVDPAPWRPLLWLGLTWVSVVWYLTLALALVALVCGVLRLLRRPAWRDAVARVGAVGAVVLALGVTGYGLVEAGDVRTSEVEVTVDDLDPGLDGLRIALVTDLHVGPVRDTDFVASVVDRVQDADADLVVLGGDYSDGLERHVGPYLDPLGELDAPFGVVAVTGNHEFINGDADEVMARLEGLGVTALRNEQVVVERDGARLVVAGVHDAVGEGDDAPDPDAALEGTSPDDAILYVAHEPSQVEGGRGIDVQMSGHTHGGQLWPFGYLVRLDQPALAGVDDVEGVQVVTSRGAGAWGPPVRVAAPPEVVVVTLRAG</sequence>
<keyword evidence="3" id="KW-0472">Membrane</keyword>
<dbReference type="InterPro" id="IPR004843">
    <property type="entry name" value="Calcineurin-like_PHP"/>
</dbReference>
<dbReference type="Pfam" id="PF00149">
    <property type="entry name" value="Metallophos"/>
    <property type="match status" value="1"/>
</dbReference>
<reference evidence="5" key="1">
    <citation type="submission" date="2023-07" db="EMBL/GenBank/DDBJ databases">
        <title>Functional and genomic diversity of the sorghum phyllosphere microbiome.</title>
        <authorList>
            <person name="Shade A."/>
        </authorList>
    </citation>
    <scope>NUCLEOTIDE SEQUENCE</scope>
    <source>
        <strain evidence="5">SORGH_AS_1067</strain>
    </source>
</reference>
<dbReference type="Gene3D" id="3.60.21.10">
    <property type="match status" value="1"/>
</dbReference>
<evidence type="ECO:0000313" key="6">
    <source>
        <dbReference type="Proteomes" id="UP001239215"/>
    </source>
</evidence>
<proteinExistence type="predicted"/>
<keyword evidence="1" id="KW-0479">Metal-binding</keyword>
<evidence type="ECO:0000313" key="5">
    <source>
        <dbReference type="EMBL" id="MDQ1103944.1"/>
    </source>
</evidence>
<evidence type="ECO:0000256" key="3">
    <source>
        <dbReference type="SAM" id="Phobius"/>
    </source>
</evidence>
<dbReference type="RefSeq" id="WP_307199339.1">
    <property type="nucleotide sequence ID" value="NZ_JAUTAN010000001.1"/>
</dbReference>
<dbReference type="PANTHER" id="PTHR31302">
    <property type="entry name" value="TRANSMEMBRANE PROTEIN WITH METALLOPHOSPHOESTERASE DOMAIN-RELATED"/>
    <property type="match status" value="1"/>
</dbReference>
<dbReference type="GO" id="GO:0008758">
    <property type="term" value="F:UDP-2,3-diacylglucosamine hydrolase activity"/>
    <property type="evidence" value="ECO:0007669"/>
    <property type="project" value="TreeGrafter"/>
</dbReference>
<comment type="caution">
    <text evidence="5">The sequence shown here is derived from an EMBL/GenBank/DDBJ whole genome shotgun (WGS) entry which is preliminary data.</text>
</comment>
<accession>A0AAJ1X1Y1</accession>
<dbReference type="CDD" id="cd07385">
    <property type="entry name" value="MPP_YkuE_C"/>
    <property type="match status" value="1"/>
</dbReference>
<organism evidence="5 6">
    <name type="scientific">Nocardioides zeae</name>
    <dbReference type="NCBI Taxonomy" id="1457234"/>
    <lineage>
        <taxon>Bacteria</taxon>
        <taxon>Bacillati</taxon>
        <taxon>Actinomycetota</taxon>
        <taxon>Actinomycetes</taxon>
        <taxon>Propionibacteriales</taxon>
        <taxon>Nocardioidaceae</taxon>
        <taxon>Nocardioides</taxon>
    </lineage>
</organism>
<feature type="transmembrane region" description="Helical" evidence="3">
    <location>
        <begin position="6"/>
        <end position="25"/>
    </location>
</feature>
<name>A0AAJ1X1Y1_9ACTN</name>
<dbReference type="InterPro" id="IPR051158">
    <property type="entry name" value="Metallophosphoesterase_sf"/>
</dbReference>
<keyword evidence="3" id="KW-0812">Transmembrane</keyword>
<feature type="domain" description="Calcineurin-like phosphoesterase" evidence="4">
    <location>
        <begin position="160"/>
        <end position="324"/>
    </location>
</feature>
<dbReference type="AlphaFoldDB" id="A0AAJ1X1Y1"/>
<keyword evidence="3" id="KW-1133">Transmembrane helix</keyword>